<sequence>MSKALDILFETRAETHRDASRMLVAKVPDMHNLLLLPSYYPSSDKPDNESDHHWTTLKCRTIIFSGRFDGLLASPSYFRPNYIDIIVSKKNCEQEEFRTYMKSLNLHFASPEQLTLMTYERCLRYSVLARLSPLWNQVGPYIIPGRDFITETKPMDALRINFVMKESDLHLIMWPVRVKLWPMLSEHFAAEPIHQDNTYRLINYTTAFVMPSLKEAEICFLSTKLPENSVFSSYEEVKKYWKNTHGYRLPDEQNGGVTYMSVRFSARLPVMTYPLACLQCHPPTVLKVKNETVVLSEFLGDLLRRMPVICGYPFGTHTSVGVAVQKLLNDTIFSEQSHLLSIPVDRFTQINPKFLEEPNNDHVLESSTSVQKPVSSSMSSSSFMSTSNDAHDNNAENTSKYKPIFTSKKENPDQQVVRNEFVPGPSNRGNPIKMESAKFTPIFLPRKSLVKSTPTGIVSQISSSSGPCHQQPCNNSKEEACVQPASLPKLVPNFHSHVRAPTSVSNVSKHQKFAPLFLARPATPIKPAVKSTQLRVPQMNNCRPTNKYPLFFPQPVNHSAVSSSSDFLGRLCSPTRPVITSQSTEMIQVKNLEANNRNRSRPQVQTHIDVPMLAQSPEGLARVNTTTLIAYLRSQGINCRVKDKKGELVAKVMAFLNKDKEK</sequence>
<organism evidence="3 4">
    <name type="scientific">Laodelphax striatellus</name>
    <name type="common">Small brown planthopper</name>
    <name type="synonym">Delphax striatella</name>
    <dbReference type="NCBI Taxonomy" id="195883"/>
    <lineage>
        <taxon>Eukaryota</taxon>
        <taxon>Metazoa</taxon>
        <taxon>Ecdysozoa</taxon>
        <taxon>Arthropoda</taxon>
        <taxon>Hexapoda</taxon>
        <taxon>Insecta</taxon>
        <taxon>Pterygota</taxon>
        <taxon>Neoptera</taxon>
        <taxon>Paraneoptera</taxon>
        <taxon>Hemiptera</taxon>
        <taxon>Auchenorrhyncha</taxon>
        <taxon>Fulgoroidea</taxon>
        <taxon>Delphacidae</taxon>
        <taxon>Criomorphinae</taxon>
        <taxon>Laodelphax</taxon>
    </lineage>
</organism>
<dbReference type="OrthoDB" id="6629530at2759"/>
<feature type="compositionally biased region" description="Low complexity" evidence="1">
    <location>
        <begin position="366"/>
        <end position="387"/>
    </location>
</feature>
<dbReference type="Pfam" id="PF15813">
    <property type="entry name" value="DUF4708"/>
    <property type="match status" value="1"/>
</dbReference>
<dbReference type="Proteomes" id="UP000291343">
    <property type="component" value="Unassembled WGS sequence"/>
</dbReference>
<comment type="caution">
    <text evidence="3">The sequence shown here is derived from an EMBL/GenBank/DDBJ whole genome shotgun (WGS) entry which is preliminary data.</text>
</comment>
<proteinExistence type="predicted"/>
<dbReference type="AlphaFoldDB" id="A0A482WMI3"/>
<dbReference type="InParanoid" id="A0A482WMI3"/>
<protein>
    <recommendedName>
        <fullName evidence="2">DUF4708 domain-containing protein</fullName>
    </recommendedName>
</protein>
<feature type="domain" description="DUF4708" evidence="2">
    <location>
        <begin position="23"/>
        <end position="282"/>
    </location>
</feature>
<evidence type="ECO:0000313" key="3">
    <source>
        <dbReference type="EMBL" id="RZF34775.1"/>
    </source>
</evidence>
<evidence type="ECO:0000259" key="2">
    <source>
        <dbReference type="Pfam" id="PF15813"/>
    </source>
</evidence>
<name>A0A482WMI3_LAOST</name>
<dbReference type="EMBL" id="QKKF02030383">
    <property type="protein sequence ID" value="RZF34775.1"/>
    <property type="molecule type" value="Genomic_DNA"/>
</dbReference>
<keyword evidence="4" id="KW-1185">Reference proteome</keyword>
<dbReference type="PANTHER" id="PTHR28495">
    <property type="entry name" value="HYPOTHETICAL PROTEIN LOC100359752"/>
    <property type="match status" value="1"/>
</dbReference>
<reference evidence="3 4" key="1">
    <citation type="journal article" date="2017" name="Gigascience">
        <title>Genome sequence of the small brown planthopper, Laodelphax striatellus.</title>
        <authorList>
            <person name="Zhu J."/>
            <person name="Jiang F."/>
            <person name="Wang X."/>
            <person name="Yang P."/>
            <person name="Bao Y."/>
            <person name="Zhao W."/>
            <person name="Wang W."/>
            <person name="Lu H."/>
            <person name="Wang Q."/>
            <person name="Cui N."/>
            <person name="Li J."/>
            <person name="Chen X."/>
            <person name="Luo L."/>
            <person name="Yu J."/>
            <person name="Kang L."/>
            <person name="Cui F."/>
        </authorList>
    </citation>
    <scope>NUCLEOTIDE SEQUENCE [LARGE SCALE GENOMIC DNA]</scope>
    <source>
        <strain evidence="3">Lst14</strain>
    </source>
</reference>
<dbReference type="SMR" id="A0A482WMI3"/>
<evidence type="ECO:0000256" key="1">
    <source>
        <dbReference type="SAM" id="MobiDB-lite"/>
    </source>
</evidence>
<accession>A0A482WMI3</accession>
<gene>
    <name evidence="3" type="ORF">LSTR_LSTR007827</name>
</gene>
<dbReference type="PANTHER" id="PTHR28495:SF1">
    <property type="entry name" value="GENE, 17266-RELATED"/>
    <property type="match status" value="1"/>
</dbReference>
<dbReference type="InterPro" id="IPR031643">
    <property type="entry name" value="DUF4708"/>
</dbReference>
<feature type="region of interest" description="Disordered" evidence="1">
    <location>
        <begin position="358"/>
        <end position="414"/>
    </location>
</feature>
<dbReference type="STRING" id="195883.A0A482WMI3"/>
<evidence type="ECO:0000313" key="4">
    <source>
        <dbReference type="Proteomes" id="UP000291343"/>
    </source>
</evidence>